<feature type="region of interest" description="Disordered" evidence="1">
    <location>
        <begin position="1"/>
        <end position="22"/>
    </location>
</feature>
<sequence length="1008" mass="100753">MFATSANLDTRPSAPDSPSEQASVKTSFGSYIIRDVRFVIATACDISPGPSTKNRLILPKPASVFYSPITTCITLYGTTHPRSKNLLLEMIFNKIVATAILFAYASIAFPANIAPPSEVAPGGAGTSIPSAEPQEITPTSFAPVPSPLLDTAFPPVANDINGLCGGGSAFKNPLACKPGLVCAKQVGSSDDTLGTCQIPNVSDVGGSCGGEVFNAATCAVGLVCISDAADATAPGTCQIVVATPTPTSEPVGLGGLVTGTEEVVATGGIVGTEPVGTPSETVAGGGIVGTELVEPTIAATSETTVSAPVPSSTTTTSKTTTTSTASSIVSTVFGENFPPALTSFTTTSEELAPPSPSNGAASVLPTLGTEPAEPPTPSVAPAGTEPVTETPSPAGPSTPTEAPASSTTSEEAPPTPSNPAAGTQPVPEPSSTSATTATSEEIPPTPSIGEAETETLDELTISPLTGNPPTLPTTTTSEGAPPSPSVPAAETEPVSSADKISTTTDTTFIEVPPSLSVPAAETEPVPPTDSSSATSSEETTTVIEVPPSPSVPAAETEPVPPADTSSAATTADKPPQESSSVTDSSAPAEPNSSESTSDTTAAVAEPETTTQAPTSAAEITTAAEATTTAAEIVSSEEPSTTTSDSAIFIPEGPTEESSTSVETTTASDDIPPSPSDGAGDIVSTTTAAAIDVSLETSESQVAPSPSTSEEVPTTTTTTSVESSVTTADAGPRALTLPEAYSLVTRELSSLPSCLIGCLNPDHSSSVTDDTANDLCIDAFGNDPFALVMCIVSDCTGGDFDVVINALTDPTITEGLSNACNVIYASIPETISTSFESSSAAEPTTTTTAASVAAAPVSPIFSSSTWSMFAAAPVKNGVNGTCGGYAADAATCLPGLKCVSKSVNEVGTCQKPVVNDVGQTCGGSITNNPASCAGSLACMPNFIPGLPGTCQMPVEPSPLTSLSSSSIVVRPTTTKKHKKYRMVIKTVECTTTTVTTTTSTQYAIQSSSP</sequence>
<feature type="compositionally biased region" description="Low complexity" evidence="1">
    <location>
        <begin position="430"/>
        <end position="439"/>
    </location>
</feature>
<feature type="region of interest" description="Disordered" evidence="1">
    <location>
        <begin position="694"/>
        <end position="729"/>
    </location>
</feature>
<evidence type="ECO:0000256" key="1">
    <source>
        <dbReference type="SAM" id="MobiDB-lite"/>
    </source>
</evidence>
<evidence type="ECO:0000313" key="3">
    <source>
        <dbReference type="Proteomes" id="UP000320333"/>
    </source>
</evidence>
<comment type="caution">
    <text evidence="2">The sequence shown here is derived from an EMBL/GenBank/DDBJ whole genome shotgun (WGS) entry which is preliminary data.</text>
</comment>
<name>A0A507FKB1_9FUNG</name>
<dbReference type="Proteomes" id="UP000320333">
    <property type="component" value="Unassembled WGS sequence"/>
</dbReference>
<feature type="compositionally biased region" description="Polar residues" evidence="1">
    <location>
        <begin position="498"/>
        <end position="507"/>
    </location>
</feature>
<feature type="region of interest" description="Disordered" evidence="1">
    <location>
        <begin position="300"/>
        <end position="325"/>
    </location>
</feature>
<feature type="compositionally biased region" description="Low complexity" evidence="1">
    <location>
        <begin position="528"/>
        <end position="573"/>
    </location>
</feature>
<feature type="compositionally biased region" description="Low complexity" evidence="1">
    <location>
        <begin position="703"/>
        <end position="726"/>
    </location>
</feature>
<keyword evidence="3" id="KW-1185">Reference proteome</keyword>
<protein>
    <submittedName>
        <fullName evidence="2">Uncharacterized protein</fullName>
    </submittedName>
</protein>
<dbReference type="EMBL" id="QEAP01000056">
    <property type="protein sequence ID" value="TPX76150.1"/>
    <property type="molecule type" value="Genomic_DNA"/>
</dbReference>
<feature type="compositionally biased region" description="Low complexity" evidence="1">
    <location>
        <begin position="463"/>
        <end position="476"/>
    </location>
</feature>
<feature type="compositionally biased region" description="Low complexity" evidence="1">
    <location>
        <begin position="584"/>
        <end position="645"/>
    </location>
</feature>
<reference evidence="2 3" key="1">
    <citation type="journal article" date="2019" name="Sci. Rep.">
        <title>Comparative genomics of chytrid fungi reveal insights into the obligate biotrophic and pathogenic lifestyle of Synchytrium endobioticum.</title>
        <authorList>
            <person name="van de Vossenberg B.T.L.H."/>
            <person name="Warris S."/>
            <person name="Nguyen H.D.T."/>
            <person name="van Gent-Pelzer M.P.E."/>
            <person name="Joly D.L."/>
            <person name="van de Geest H.C."/>
            <person name="Bonants P.J.M."/>
            <person name="Smith D.S."/>
            <person name="Levesque C.A."/>
            <person name="van der Lee T.A.J."/>
        </authorList>
    </citation>
    <scope>NUCLEOTIDE SEQUENCE [LARGE SCALE GENOMIC DNA]</scope>
    <source>
        <strain evidence="2 3">CBS 675.73</strain>
    </source>
</reference>
<proteinExistence type="predicted"/>
<dbReference type="STRING" id="246404.A0A507FKB1"/>
<organism evidence="2 3">
    <name type="scientific">Chytriomyces confervae</name>
    <dbReference type="NCBI Taxonomy" id="246404"/>
    <lineage>
        <taxon>Eukaryota</taxon>
        <taxon>Fungi</taxon>
        <taxon>Fungi incertae sedis</taxon>
        <taxon>Chytridiomycota</taxon>
        <taxon>Chytridiomycota incertae sedis</taxon>
        <taxon>Chytridiomycetes</taxon>
        <taxon>Chytridiales</taxon>
        <taxon>Chytriomycetaceae</taxon>
        <taxon>Chytriomyces</taxon>
    </lineage>
</organism>
<dbReference type="AlphaFoldDB" id="A0A507FKB1"/>
<gene>
    <name evidence="2" type="ORF">CcCBS67573_g02598</name>
</gene>
<dbReference type="OrthoDB" id="2144293at2759"/>
<feature type="region of interest" description="Disordered" evidence="1">
    <location>
        <begin position="340"/>
        <end position="681"/>
    </location>
</feature>
<accession>A0A507FKB1</accession>
<feature type="compositionally biased region" description="Low complexity" evidence="1">
    <location>
        <begin position="655"/>
        <end position="665"/>
    </location>
</feature>
<evidence type="ECO:0000313" key="2">
    <source>
        <dbReference type="EMBL" id="TPX76150.1"/>
    </source>
</evidence>
<feature type="compositionally biased region" description="Low complexity" evidence="1">
    <location>
        <begin position="388"/>
        <end position="412"/>
    </location>
</feature>
<feature type="region of interest" description="Disordered" evidence="1">
    <location>
        <begin position="120"/>
        <end position="140"/>
    </location>
</feature>